<dbReference type="AlphaFoldDB" id="A0A645I860"/>
<dbReference type="PANTHER" id="PTHR30027">
    <property type="entry name" value="RIBOSOMAL RNA SMALL SUBUNIT METHYLTRANSFERASE E"/>
    <property type="match status" value="1"/>
</dbReference>
<keyword evidence="6" id="KW-0489">Methyltransferase</keyword>
<evidence type="ECO:0000256" key="7">
    <source>
        <dbReference type="ARBA" id="ARBA00022679"/>
    </source>
</evidence>
<dbReference type="GO" id="GO:0070042">
    <property type="term" value="F:rRNA (uridine-N3-)-methyltransferase activity"/>
    <property type="evidence" value="ECO:0007669"/>
    <property type="project" value="TreeGrafter"/>
</dbReference>
<dbReference type="GO" id="GO:0005737">
    <property type="term" value="C:cytoplasm"/>
    <property type="evidence" value="ECO:0007669"/>
    <property type="project" value="UniProtKB-SubCell"/>
</dbReference>
<name>A0A645I860_9ZZZZ</name>
<gene>
    <name evidence="12" type="ORF">SDC9_194170</name>
</gene>
<dbReference type="InterPro" id="IPR006700">
    <property type="entry name" value="RsmE"/>
</dbReference>
<dbReference type="Pfam" id="PF04452">
    <property type="entry name" value="Methyltrans_RNA"/>
    <property type="match status" value="1"/>
</dbReference>
<comment type="caution">
    <text evidence="12">The sequence shown here is derived from an EMBL/GenBank/DDBJ whole genome shotgun (WGS) entry which is preliminary data.</text>
</comment>
<feature type="domain" description="Ribosomal RNA small subunit methyltransferase E methyltransferase" evidence="11">
    <location>
        <begin position="2"/>
        <end position="109"/>
    </location>
</feature>
<evidence type="ECO:0000256" key="1">
    <source>
        <dbReference type="ARBA" id="ARBA00004496"/>
    </source>
</evidence>
<keyword evidence="4" id="KW-0963">Cytoplasm</keyword>
<protein>
    <recommendedName>
        <fullName evidence="3">16S rRNA (uracil(1498)-N(3))-methyltransferase</fullName>
        <ecNumber evidence="3">2.1.1.193</ecNumber>
    </recommendedName>
</protein>
<evidence type="ECO:0000313" key="12">
    <source>
        <dbReference type="EMBL" id="MPN46579.1"/>
    </source>
</evidence>
<evidence type="ECO:0000256" key="3">
    <source>
        <dbReference type="ARBA" id="ARBA00012328"/>
    </source>
</evidence>
<dbReference type="EC" id="2.1.1.193" evidence="3"/>
<comment type="subcellular location">
    <subcellularLocation>
        <location evidence="1">Cytoplasm</location>
    </subcellularLocation>
</comment>
<keyword evidence="7" id="KW-0808">Transferase</keyword>
<dbReference type="NCBIfam" id="TIGR00046">
    <property type="entry name" value="RsmE family RNA methyltransferase"/>
    <property type="match status" value="1"/>
</dbReference>
<comment type="similarity">
    <text evidence="2">Belongs to the RNA methyltransferase RsmE family.</text>
</comment>
<comment type="catalytic activity">
    <reaction evidence="10">
        <text>uridine(1498) in 16S rRNA + S-adenosyl-L-methionine = N(3)-methyluridine(1498) in 16S rRNA + S-adenosyl-L-homocysteine + H(+)</text>
        <dbReference type="Rhea" id="RHEA:42920"/>
        <dbReference type="Rhea" id="RHEA-COMP:10283"/>
        <dbReference type="Rhea" id="RHEA-COMP:10284"/>
        <dbReference type="ChEBI" id="CHEBI:15378"/>
        <dbReference type="ChEBI" id="CHEBI:57856"/>
        <dbReference type="ChEBI" id="CHEBI:59789"/>
        <dbReference type="ChEBI" id="CHEBI:65315"/>
        <dbReference type="ChEBI" id="CHEBI:74502"/>
        <dbReference type="EC" id="2.1.1.193"/>
    </reaction>
</comment>
<dbReference type="GO" id="GO:0070475">
    <property type="term" value="P:rRNA base methylation"/>
    <property type="evidence" value="ECO:0007669"/>
    <property type="project" value="TreeGrafter"/>
</dbReference>
<dbReference type="Gene3D" id="3.40.1280.10">
    <property type="match status" value="1"/>
</dbReference>
<proteinExistence type="inferred from homology"/>
<sequence length="111" mass="12489">MERLIAKAISAIKQCKRSRLPKIHLPQTIDSLISNIDTLNYQNIFLADENGVKPQINIHNSKNSIIFVGAEGGFSERELNLFPTKTIKWNLGNRRLRAETAAISMLSILSQ</sequence>
<dbReference type="PANTHER" id="PTHR30027:SF3">
    <property type="entry name" value="16S RRNA (URACIL(1498)-N(3))-METHYLTRANSFERASE"/>
    <property type="match status" value="1"/>
</dbReference>
<dbReference type="CDD" id="cd18084">
    <property type="entry name" value="RsmE-like"/>
    <property type="match status" value="1"/>
</dbReference>
<evidence type="ECO:0000256" key="4">
    <source>
        <dbReference type="ARBA" id="ARBA00022490"/>
    </source>
</evidence>
<dbReference type="InterPro" id="IPR046886">
    <property type="entry name" value="RsmE_MTase_dom"/>
</dbReference>
<comment type="function">
    <text evidence="9">Specifically methylates the N3 position of the uracil ring of uridine 1498 (m3U1498) in 16S rRNA. Acts on the fully assembled 30S ribosomal subunit.</text>
</comment>
<keyword evidence="8" id="KW-0949">S-adenosyl-L-methionine</keyword>
<evidence type="ECO:0000256" key="5">
    <source>
        <dbReference type="ARBA" id="ARBA00022552"/>
    </source>
</evidence>
<keyword evidence="5" id="KW-0698">rRNA processing</keyword>
<dbReference type="SUPFAM" id="SSF75217">
    <property type="entry name" value="alpha/beta knot"/>
    <property type="match status" value="1"/>
</dbReference>
<evidence type="ECO:0000256" key="6">
    <source>
        <dbReference type="ARBA" id="ARBA00022603"/>
    </source>
</evidence>
<reference evidence="12" key="1">
    <citation type="submission" date="2019-08" db="EMBL/GenBank/DDBJ databases">
        <authorList>
            <person name="Kucharzyk K."/>
            <person name="Murdoch R.W."/>
            <person name="Higgins S."/>
            <person name="Loffler F."/>
        </authorList>
    </citation>
    <scope>NUCLEOTIDE SEQUENCE</scope>
</reference>
<evidence type="ECO:0000256" key="10">
    <source>
        <dbReference type="ARBA" id="ARBA00047944"/>
    </source>
</evidence>
<evidence type="ECO:0000259" key="11">
    <source>
        <dbReference type="Pfam" id="PF04452"/>
    </source>
</evidence>
<dbReference type="InterPro" id="IPR029028">
    <property type="entry name" value="Alpha/beta_knot_MTases"/>
</dbReference>
<dbReference type="InterPro" id="IPR029026">
    <property type="entry name" value="tRNA_m1G_MTases_N"/>
</dbReference>
<accession>A0A645I860</accession>
<organism evidence="12">
    <name type="scientific">bioreactor metagenome</name>
    <dbReference type="NCBI Taxonomy" id="1076179"/>
    <lineage>
        <taxon>unclassified sequences</taxon>
        <taxon>metagenomes</taxon>
        <taxon>ecological metagenomes</taxon>
    </lineage>
</organism>
<evidence type="ECO:0000256" key="2">
    <source>
        <dbReference type="ARBA" id="ARBA00005528"/>
    </source>
</evidence>
<evidence type="ECO:0000256" key="9">
    <source>
        <dbReference type="ARBA" id="ARBA00025699"/>
    </source>
</evidence>
<evidence type="ECO:0000256" key="8">
    <source>
        <dbReference type="ARBA" id="ARBA00022691"/>
    </source>
</evidence>
<dbReference type="EMBL" id="VSSQ01107364">
    <property type="protein sequence ID" value="MPN46579.1"/>
    <property type="molecule type" value="Genomic_DNA"/>
</dbReference>